<keyword evidence="19" id="KW-1185">Reference proteome</keyword>
<proteinExistence type="inferred from homology"/>
<evidence type="ECO:0000259" key="14">
    <source>
        <dbReference type="Pfam" id="PF03372"/>
    </source>
</evidence>
<dbReference type="Gene3D" id="3.30.70.590">
    <property type="entry name" value="Poly(A) polymerase predicted RNA binding domain"/>
    <property type="match status" value="1"/>
</dbReference>
<dbReference type="AlphaFoldDB" id="A0AAF0DA70"/>
<dbReference type="InterPro" id="IPR036691">
    <property type="entry name" value="Endo/exonu/phosph_ase_sf"/>
</dbReference>
<evidence type="ECO:0000256" key="10">
    <source>
        <dbReference type="ARBA" id="ARBA00022840"/>
    </source>
</evidence>
<evidence type="ECO:0000256" key="8">
    <source>
        <dbReference type="ARBA" id="ARBA00022723"/>
    </source>
</evidence>
<dbReference type="InterPro" id="IPR009097">
    <property type="entry name" value="Cyclic_Pdiesterase"/>
</dbReference>
<comment type="similarity">
    <text evidence="4">Belongs to the poly(A) polymerase family.</text>
</comment>
<dbReference type="SUPFAM" id="SSF55003">
    <property type="entry name" value="PAP/Archaeal CCA-adding enzyme, C-terminal domain"/>
    <property type="match status" value="1"/>
</dbReference>
<evidence type="ECO:0000313" key="18">
    <source>
        <dbReference type="EMBL" id="WEW54751.1"/>
    </source>
</evidence>
<evidence type="ECO:0000259" key="16">
    <source>
        <dbReference type="Pfam" id="PF04928"/>
    </source>
</evidence>
<comment type="subcellular location">
    <subcellularLocation>
        <location evidence="3">Nucleus</location>
    </subcellularLocation>
</comment>
<dbReference type="Gene3D" id="3.30.460.10">
    <property type="entry name" value="Beta Polymerase, domain 2"/>
    <property type="match status" value="1"/>
</dbReference>
<gene>
    <name evidence="18" type="ORF">PRK78_000176</name>
</gene>
<dbReference type="PANTHER" id="PTHR10682:SF23">
    <property type="entry name" value="POLYNUCLEOTIDE ADENYLYLTRANSFERASE"/>
    <property type="match status" value="1"/>
</dbReference>
<feature type="domain" description="Poly(A) polymerase nucleotidyltransferase" evidence="17">
    <location>
        <begin position="611"/>
        <end position="748"/>
    </location>
</feature>
<organism evidence="18 19">
    <name type="scientific">Emydomyces testavorans</name>
    <dbReference type="NCBI Taxonomy" id="2070801"/>
    <lineage>
        <taxon>Eukaryota</taxon>
        <taxon>Fungi</taxon>
        <taxon>Dikarya</taxon>
        <taxon>Ascomycota</taxon>
        <taxon>Pezizomycotina</taxon>
        <taxon>Eurotiomycetes</taxon>
        <taxon>Eurotiomycetidae</taxon>
        <taxon>Onygenales</taxon>
        <taxon>Nannizziopsiaceae</taxon>
        <taxon>Emydomyces</taxon>
    </lineage>
</organism>
<dbReference type="Pfam" id="PF03372">
    <property type="entry name" value="Exo_endo_phos"/>
    <property type="match status" value="1"/>
</dbReference>
<feature type="domain" description="Endonuclease/exonuclease/phosphatase" evidence="14">
    <location>
        <begin position="273"/>
        <end position="580"/>
    </location>
</feature>
<dbReference type="Gene3D" id="3.60.10.10">
    <property type="entry name" value="Endonuclease/exonuclease/phosphatase"/>
    <property type="match status" value="1"/>
</dbReference>
<dbReference type="SUPFAM" id="SSF56219">
    <property type="entry name" value="DNase I-like"/>
    <property type="match status" value="1"/>
</dbReference>
<evidence type="ECO:0000256" key="3">
    <source>
        <dbReference type="ARBA" id="ARBA00004123"/>
    </source>
</evidence>
<dbReference type="InterPro" id="IPR040459">
    <property type="entry name" value="MJ1316"/>
</dbReference>
<evidence type="ECO:0000256" key="11">
    <source>
        <dbReference type="ARBA" id="ARBA00022842"/>
    </source>
</evidence>
<evidence type="ECO:0000256" key="9">
    <source>
        <dbReference type="ARBA" id="ARBA00022741"/>
    </source>
</evidence>
<keyword evidence="12" id="KW-0539">Nucleus</keyword>
<feature type="domain" description="MJ1316 RNA cyclic group end recognition" evidence="15">
    <location>
        <begin position="1147"/>
        <end position="1217"/>
    </location>
</feature>
<dbReference type="InterPro" id="IPR043519">
    <property type="entry name" value="NT_sf"/>
</dbReference>
<dbReference type="GO" id="GO:0046872">
    <property type="term" value="F:metal ion binding"/>
    <property type="evidence" value="ECO:0007669"/>
    <property type="project" value="UniProtKB-KW"/>
</dbReference>
<dbReference type="GO" id="GO:0005634">
    <property type="term" value="C:nucleus"/>
    <property type="evidence" value="ECO:0007669"/>
    <property type="project" value="UniProtKB-SubCell"/>
</dbReference>
<dbReference type="InterPro" id="IPR011068">
    <property type="entry name" value="NuclTrfase_I-like_C"/>
</dbReference>
<dbReference type="GO" id="GO:0005524">
    <property type="term" value="F:ATP binding"/>
    <property type="evidence" value="ECO:0007669"/>
    <property type="project" value="UniProtKB-KW"/>
</dbReference>
<sequence length="1234" mass="138072">MATSEQPSASRDLSLNFFQTSLCVVPPAHLCGEINRLRFTYDQTYGRWPPHINILHPFVAAASLPEAAALIGARLAALRETSSSPDVHIRLDGADYFSTQKGKIIHLAPRPSGGTALKHLRNIVLEALGQPESTLYNAHLTIGQTKANDEPAREALLSKAQLLSPIEWTVEELVVLVRERVGNRGSKTTKMRVWGTIDISGNFTMMKNDEDGGEAESSLYSFGTIPEELVSPEGLVVEPMTTYQFRPDGCIWRPCSFSSHEAELAPDNLTVSSYNVLLDHPHPPPRARYPALVRNILSKAALADVLLLQEVCDDFLSHLLAQDDIRNHYRFVSHGPPDQAGIGPLSLQRNIIALSRFKFSWEVLTFKERHKNAVVLEMKSVGRQNGNSEFSPLIIAAIHLSSGLTDKRVLAKESQFRTLFNFFEKNYPNNPCIIAGDTNIITSAITIEKALQEELLSPEGVDRCSQLETLLSKSRFQDAWLVARVDAKYIPPYLHDDMTLDDLHEGEQGATFDPQRNPLAAASAGFDGRPERYDRILVDGKGTLKVVSFNLFGLPNVDTSFPWRQTLEEEAAWIQIGSDHWGVKATFKIQPQSEEPDTTTEESTLFSLKSPANLADKHSLDECLHEYSMLPSNEDIDKRHGALGVLRNLVIRGPVNQAENIEQNINGPSISMVLVPVGSYGLGVWSPSSDIDCLFIGPISSKTFFAVAEQRLRKAADAGIRILRKVIATTGTMLELEVNGVKCDLQYCPAARVVAAWRNISQLPPDDPTFHLSSQALTKLQAFRDLDYIQRSLPDLASFRTAHRFITAWAKHRGIYLARFGYLGGIHITMMLSRICKLLCREGAKVSSTDLICTFFNHYAHFNWENEIVFDPCFFESPPRYRRYVNEPMVILTIHTPLVNVARAATASSKRVIVEELQRMAQFILVRGMSWLKLLGGSKSTSGPSQEFLMAYNSYIKIHVQYWGISLAKGSTLVGWLESRCVRLLNDIDRRLPGIYTRIWPARFTSKEATGDDTEYQGCYLIGLARKDIKDEAETATKEERKQNLALLQRILEQFKSQAQAERKYFDPATAWLDVTHVKQSELGSLKLDEREWGTYILADDLSDSEGDEEDENVDIKADEAAAVAAGQAARKVGSSKGVPSKPGVKLRPAADILSRLRWDPNIDSGNYVVGYEDRFLGSLEIPLDNWKTEQTDEEFIPQHRIIYFRRKSDGVVVWERESKKDLIFGSGVEGEAE</sequence>
<comment type="cofactor">
    <cofactor evidence="1">
        <name>Mn(2+)</name>
        <dbReference type="ChEBI" id="CHEBI:29035"/>
    </cofactor>
</comment>
<keyword evidence="8" id="KW-0479">Metal-binding</keyword>
<evidence type="ECO:0000256" key="12">
    <source>
        <dbReference type="ARBA" id="ARBA00023242"/>
    </source>
</evidence>
<dbReference type="GO" id="GO:0006397">
    <property type="term" value="P:mRNA processing"/>
    <property type="evidence" value="ECO:0007669"/>
    <property type="project" value="UniProtKB-KW"/>
</dbReference>
<dbReference type="InterPro" id="IPR048840">
    <property type="entry name" value="PolA_pol_NTPase"/>
</dbReference>
<comment type="cofactor">
    <cofactor evidence="2">
        <name>Mg(2+)</name>
        <dbReference type="ChEBI" id="CHEBI:18420"/>
    </cofactor>
</comment>
<dbReference type="SUPFAM" id="SSF81631">
    <property type="entry name" value="PAP/OAS1 substrate-binding domain"/>
    <property type="match status" value="1"/>
</dbReference>
<dbReference type="Pfam" id="PF13563">
    <property type="entry name" value="2_5_RNA_ligase2"/>
    <property type="match status" value="1"/>
</dbReference>
<keyword evidence="9" id="KW-0547">Nucleotide-binding</keyword>
<feature type="region of interest" description="Disordered" evidence="13">
    <location>
        <begin position="507"/>
        <end position="526"/>
    </location>
</feature>
<dbReference type="SUPFAM" id="SSF81301">
    <property type="entry name" value="Nucleotidyltransferase"/>
    <property type="match status" value="1"/>
</dbReference>
<dbReference type="EC" id="2.7.7.19" evidence="5"/>
<dbReference type="InterPro" id="IPR007012">
    <property type="entry name" value="PolA_pol_cen_dom"/>
</dbReference>
<evidence type="ECO:0000256" key="1">
    <source>
        <dbReference type="ARBA" id="ARBA00001936"/>
    </source>
</evidence>
<evidence type="ECO:0000256" key="7">
    <source>
        <dbReference type="ARBA" id="ARBA00022679"/>
    </source>
</evidence>
<evidence type="ECO:0000259" key="17">
    <source>
        <dbReference type="Pfam" id="PF20750"/>
    </source>
</evidence>
<evidence type="ECO:0000313" key="19">
    <source>
        <dbReference type="Proteomes" id="UP001219355"/>
    </source>
</evidence>
<accession>A0AAF0DA70</accession>
<dbReference type="Gene3D" id="1.10.1410.10">
    <property type="match status" value="1"/>
</dbReference>
<dbReference type="Gene3D" id="3.90.1140.10">
    <property type="entry name" value="Cyclic phosphodiesterase"/>
    <property type="match status" value="1"/>
</dbReference>
<evidence type="ECO:0000259" key="15">
    <source>
        <dbReference type="Pfam" id="PF04457"/>
    </source>
</evidence>
<dbReference type="GO" id="GO:0003723">
    <property type="term" value="F:RNA binding"/>
    <property type="evidence" value="ECO:0007669"/>
    <property type="project" value="InterPro"/>
</dbReference>
<evidence type="ECO:0000256" key="2">
    <source>
        <dbReference type="ARBA" id="ARBA00001946"/>
    </source>
</evidence>
<reference evidence="18" key="1">
    <citation type="submission" date="2023-03" db="EMBL/GenBank/DDBJ databases">
        <title>Emydomyces testavorans Genome Sequence.</title>
        <authorList>
            <person name="Hoyer L."/>
        </authorList>
    </citation>
    <scope>NUCLEOTIDE SEQUENCE</scope>
    <source>
        <strain evidence="18">16-2883</strain>
    </source>
</reference>
<dbReference type="Proteomes" id="UP001219355">
    <property type="component" value="Chromosome 1"/>
</dbReference>
<dbReference type="GO" id="GO:0031123">
    <property type="term" value="P:RNA 3'-end processing"/>
    <property type="evidence" value="ECO:0007669"/>
    <property type="project" value="InterPro"/>
</dbReference>
<dbReference type="GO" id="GO:1990817">
    <property type="term" value="F:poly(A) RNA polymerase activity"/>
    <property type="evidence" value="ECO:0007669"/>
    <property type="project" value="UniProtKB-EC"/>
</dbReference>
<dbReference type="EMBL" id="CP120627">
    <property type="protein sequence ID" value="WEW54751.1"/>
    <property type="molecule type" value="Genomic_DNA"/>
</dbReference>
<dbReference type="Pfam" id="PF20750">
    <property type="entry name" value="PAP_NTPase"/>
    <property type="match status" value="1"/>
</dbReference>
<dbReference type="Pfam" id="PF04457">
    <property type="entry name" value="MJ1316"/>
    <property type="match status" value="1"/>
</dbReference>
<dbReference type="PANTHER" id="PTHR10682">
    <property type="entry name" value="POLY A POLYMERASE"/>
    <property type="match status" value="1"/>
</dbReference>
<dbReference type="SUPFAM" id="SSF55144">
    <property type="entry name" value="LigT-like"/>
    <property type="match status" value="1"/>
</dbReference>
<keyword evidence="10" id="KW-0067">ATP-binding</keyword>
<keyword evidence="6" id="KW-0507">mRNA processing</keyword>
<protein>
    <recommendedName>
        <fullName evidence="5">polynucleotide adenylyltransferase</fullName>
        <ecNumber evidence="5">2.7.7.19</ecNumber>
    </recommendedName>
</protein>
<evidence type="ECO:0000256" key="6">
    <source>
        <dbReference type="ARBA" id="ARBA00022664"/>
    </source>
</evidence>
<evidence type="ECO:0000256" key="5">
    <source>
        <dbReference type="ARBA" id="ARBA00012388"/>
    </source>
</evidence>
<evidence type="ECO:0000256" key="13">
    <source>
        <dbReference type="SAM" id="MobiDB-lite"/>
    </source>
</evidence>
<keyword evidence="7" id="KW-0808">Transferase</keyword>
<name>A0AAF0DA70_9EURO</name>
<evidence type="ECO:0000256" key="4">
    <source>
        <dbReference type="ARBA" id="ARBA00010912"/>
    </source>
</evidence>
<feature type="domain" description="Poly(A) polymerase central" evidence="16">
    <location>
        <begin position="798"/>
        <end position="923"/>
    </location>
</feature>
<keyword evidence="11" id="KW-0460">Magnesium</keyword>
<dbReference type="InterPro" id="IPR005135">
    <property type="entry name" value="Endo/exonuclease/phosphatase"/>
</dbReference>
<dbReference type="Pfam" id="PF04928">
    <property type="entry name" value="PAP_central"/>
    <property type="match status" value="1"/>
</dbReference>